<reference evidence="3" key="1">
    <citation type="submission" date="2017-05" db="EMBL/GenBank/DDBJ databases">
        <authorList>
            <person name="Ray J."/>
            <person name="Price M."/>
            <person name="Deutschbauer A."/>
        </authorList>
    </citation>
    <scope>NUCLEOTIDE SEQUENCE [LARGE SCALE GENOMIC DNA]</scope>
    <source>
        <strain evidence="3">DSM 19842</strain>
    </source>
</reference>
<dbReference type="AlphaFoldDB" id="A0A1X9YRS7"/>
<evidence type="ECO:0000313" key="2">
    <source>
        <dbReference type="EMBL" id="ARS35577.1"/>
    </source>
</evidence>
<dbReference type="Proteomes" id="UP000266292">
    <property type="component" value="Chromosome"/>
</dbReference>
<evidence type="ECO:0000256" key="1">
    <source>
        <dbReference type="SAM" id="MobiDB-lite"/>
    </source>
</evidence>
<proteinExistence type="predicted"/>
<feature type="region of interest" description="Disordered" evidence="1">
    <location>
        <begin position="1"/>
        <end position="20"/>
    </location>
</feature>
<organism evidence="2 3">
    <name type="scientific">Pontibacter actiniarum</name>
    <dbReference type="NCBI Taxonomy" id="323450"/>
    <lineage>
        <taxon>Bacteria</taxon>
        <taxon>Pseudomonadati</taxon>
        <taxon>Bacteroidota</taxon>
        <taxon>Cytophagia</taxon>
        <taxon>Cytophagales</taxon>
        <taxon>Hymenobacteraceae</taxon>
        <taxon>Pontibacter</taxon>
    </lineage>
</organism>
<accession>A0A1X9YRS7</accession>
<dbReference type="KEGG" id="pact:CA264_09070"/>
<name>A0A1X9YRS7_9BACT</name>
<protein>
    <submittedName>
        <fullName evidence="2">Uncharacterized protein</fullName>
    </submittedName>
</protein>
<evidence type="ECO:0000313" key="3">
    <source>
        <dbReference type="Proteomes" id="UP000266292"/>
    </source>
</evidence>
<dbReference type="EMBL" id="CP021235">
    <property type="protein sequence ID" value="ARS35577.1"/>
    <property type="molecule type" value="Genomic_DNA"/>
</dbReference>
<keyword evidence="3" id="KW-1185">Reference proteome</keyword>
<gene>
    <name evidence="2" type="ORF">CA264_09070</name>
</gene>
<dbReference type="STRING" id="709015.GCA_000472485_01825"/>
<sequence>MHPASQHFLRKATGSTTAPFSTVDGKGRCCYAGGPAKLLLKHDASGITGMHGFSLDDQTEAEQELQGAPGKGTTVKVHLNASAGHV</sequence>